<proteinExistence type="predicted"/>
<gene>
    <name evidence="2" type="ORF">UX45_C0027G0010</name>
</gene>
<dbReference type="Proteomes" id="UP000034705">
    <property type="component" value="Unassembled WGS sequence"/>
</dbReference>
<dbReference type="EMBL" id="LCMG01000027">
    <property type="protein sequence ID" value="KKU31556.1"/>
    <property type="molecule type" value="Genomic_DNA"/>
</dbReference>
<evidence type="ECO:0000313" key="3">
    <source>
        <dbReference type="Proteomes" id="UP000034705"/>
    </source>
</evidence>
<feature type="transmembrane region" description="Helical" evidence="1">
    <location>
        <begin position="106"/>
        <end position="128"/>
    </location>
</feature>
<name>A0A0G1PFM4_9BACT</name>
<comment type="caution">
    <text evidence="2">The sequence shown here is derived from an EMBL/GenBank/DDBJ whole genome shotgun (WGS) entry which is preliminary data.</text>
</comment>
<keyword evidence="1" id="KW-0812">Transmembrane</keyword>
<accession>A0A0G1PFM4</accession>
<evidence type="ECO:0000313" key="2">
    <source>
        <dbReference type="EMBL" id="KKU31556.1"/>
    </source>
</evidence>
<organism evidence="2 3">
    <name type="scientific">Candidatus Uhrbacteria bacterium GW2011_GWF2_46_218</name>
    <dbReference type="NCBI Taxonomy" id="1619001"/>
    <lineage>
        <taxon>Bacteria</taxon>
        <taxon>Candidatus Uhriibacteriota</taxon>
    </lineage>
</organism>
<sequence length="701" mass="79190">MSTLPHIIIREDGAVSLKEEDGTERKTDLRQILSPPCMEVTPRGCRFVSKKLGVRIFLIEQAPRARTIRLSATLPEDQWTVLTESGRAKKYGLTTADRNRREFTLAFPYTVFLVCVQGISVVSLNVFFRDQPIQAMSDHLLTAAFTKDDVFVPVMDGAIPLYDQIPACVAERAIEWFWQREFSPDIGFLYRKAIAQMETVWDWEHHSLGDYLWILRARFTPFATIKESMGQFLAGTDETLSSHELVYRVFRGHLQNAVPQENREERRDTAIPTFSLRAGSSLIRLGDAIHCSANVEGLKLQPGVDYVVLGFFKPQREGQILVRLEGADDLVVIGNRSEGLRRGLELIKPTPSSLREVTSVNGSPIAQGVKFTVANHDDDLSLTVGKFYEISHIYLDQDGDVLVSILETSGNFYLTYDGGILFSSVRFLVPRLEGNTFQYGENQLSVGQVVKITDSPFPPVPKNMIVRVASVSENNSGQYVATFEGIDGAFTVFQQRKLTLDWKPYIFEHTKDKVIFGKHTLDLASGRFLFFIQAKDTFVSGKSYRIADIVPSKDSTHHPLDLDIILEQGSTPVPLIRQSQWVISEERVIVLPEPLVFPTNLEGAGTFVGRDRNGKDIMIGSMVRCLRESYNDVRWDPRTEITPGIVVHHYPEHPFLYVFYPFDLNGDGYRPGRTLGSSGIPKDYCQPRRIQIIRSRDCQLS</sequence>
<keyword evidence="1" id="KW-1133">Transmembrane helix</keyword>
<dbReference type="AlphaFoldDB" id="A0A0G1PFM4"/>
<keyword evidence="1" id="KW-0472">Membrane</keyword>
<protein>
    <submittedName>
        <fullName evidence="2">Uncharacterized protein</fullName>
    </submittedName>
</protein>
<evidence type="ECO:0000256" key="1">
    <source>
        <dbReference type="SAM" id="Phobius"/>
    </source>
</evidence>
<reference evidence="2 3" key="1">
    <citation type="journal article" date="2015" name="Nature">
        <title>rRNA introns, odd ribosomes, and small enigmatic genomes across a large radiation of phyla.</title>
        <authorList>
            <person name="Brown C.T."/>
            <person name="Hug L.A."/>
            <person name="Thomas B.C."/>
            <person name="Sharon I."/>
            <person name="Castelle C.J."/>
            <person name="Singh A."/>
            <person name="Wilkins M.J."/>
            <person name="Williams K.H."/>
            <person name="Banfield J.F."/>
        </authorList>
    </citation>
    <scope>NUCLEOTIDE SEQUENCE [LARGE SCALE GENOMIC DNA]</scope>
</reference>